<dbReference type="Proteomes" id="UP000054007">
    <property type="component" value="Unassembled WGS sequence"/>
</dbReference>
<feature type="region of interest" description="Disordered" evidence="1">
    <location>
        <begin position="264"/>
        <end position="354"/>
    </location>
</feature>
<accession>A0A0D7AU74</accession>
<dbReference type="AlphaFoldDB" id="A0A0D7AU74"/>
<sequence length="696" mass="78290">MVDVDPDLASILYEANQALLTRFQSLRDATKNELAASNDEKAYATRSADIFMLKHFNGRLHATGTFADCVRVWAACQRLHIEILAFINFMTEYRALLREPPLSARPVDVNRIGAITTDPATAEKLFLVGLPVYFVRPRGEVDIKDVVRMLSPDEMAKLLQARVIVRVGQQAGAPNTEILFRPTHPRPSTPVIFNGSPTNPNRVFAIYAWSRKTHPLQIPADEHDERQIEDLKKYGLVGLRQPGGSVPVALPAASSIELPLPDASSTMEATASTSRSALPAPDTLRPLLVSSSSQDPNETFQPLQQADESSRQGPRGRGQNYRRSRGRGRGTTYRGRHTSSGATPNRDSHQEPKVVPRNKWIRTSEFMPDSLPEWEREASLLGAGHSETVPPSWPKSTDTWRNYVVPEPALVAAMHDKQRDCAILNCARFREALAYRVENNVSALKNATWRFICTVGYVVSSGSNQQRQGTEETATMKKRAAALEEFNKSILDAGLTGTLNLDNLPDTIPWRGAELKVDQPLPRHIAQAILGDLNEMSFRWELANLDGELYDWDRMPQQNSVDEVEIYGQQNVQSMNREQRRWEVAGSMTYFNGTFVPNLDTFYNEPRGFASPKLSDRVETLLDLAHLMDQWVPQFRVQRDVLERIETLAKLYQPLLSTAAVAVTITEREIAHHYIHAFKQVFSRAPILPYTNYLPM</sequence>
<feature type="compositionally biased region" description="Low complexity" evidence="1">
    <location>
        <begin position="330"/>
        <end position="341"/>
    </location>
</feature>
<organism evidence="2 3">
    <name type="scientific">Cylindrobasidium torrendii FP15055 ss-10</name>
    <dbReference type="NCBI Taxonomy" id="1314674"/>
    <lineage>
        <taxon>Eukaryota</taxon>
        <taxon>Fungi</taxon>
        <taxon>Dikarya</taxon>
        <taxon>Basidiomycota</taxon>
        <taxon>Agaricomycotina</taxon>
        <taxon>Agaricomycetes</taxon>
        <taxon>Agaricomycetidae</taxon>
        <taxon>Agaricales</taxon>
        <taxon>Marasmiineae</taxon>
        <taxon>Physalacriaceae</taxon>
        <taxon>Cylindrobasidium</taxon>
    </lineage>
</organism>
<feature type="compositionally biased region" description="Polar residues" evidence="1">
    <location>
        <begin position="289"/>
        <end position="307"/>
    </location>
</feature>
<keyword evidence="3" id="KW-1185">Reference proteome</keyword>
<evidence type="ECO:0000313" key="2">
    <source>
        <dbReference type="EMBL" id="KIY61404.1"/>
    </source>
</evidence>
<reference evidence="2 3" key="1">
    <citation type="journal article" date="2015" name="Fungal Genet. Biol.">
        <title>Evolution of novel wood decay mechanisms in Agaricales revealed by the genome sequences of Fistulina hepatica and Cylindrobasidium torrendii.</title>
        <authorList>
            <person name="Floudas D."/>
            <person name="Held B.W."/>
            <person name="Riley R."/>
            <person name="Nagy L.G."/>
            <person name="Koehler G."/>
            <person name="Ransdell A.S."/>
            <person name="Younus H."/>
            <person name="Chow J."/>
            <person name="Chiniquy J."/>
            <person name="Lipzen A."/>
            <person name="Tritt A."/>
            <person name="Sun H."/>
            <person name="Haridas S."/>
            <person name="LaButti K."/>
            <person name="Ohm R.A."/>
            <person name="Kues U."/>
            <person name="Blanchette R.A."/>
            <person name="Grigoriev I.V."/>
            <person name="Minto R.E."/>
            <person name="Hibbett D.S."/>
        </authorList>
    </citation>
    <scope>NUCLEOTIDE SEQUENCE [LARGE SCALE GENOMIC DNA]</scope>
    <source>
        <strain evidence="2 3">FP15055 ss-10</strain>
    </source>
</reference>
<evidence type="ECO:0000313" key="3">
    <source>
        <dbReference type="Proteomes" id="UP000054007"/>
    </source>
</evidence>
<dbReference type="EMBL" id="KN880953">
    <property type="protein sequence ID" value="KIY61404.1"/>
    <property type="molecule type" value="Genomic_DNA"/>
</dbReference>
<proteinExistence type="predicted"/>
<protein>
    <submittedName>
        <fullName evidence="2">Uncharacterized protein</fullName>
    </submittedName>
</protein>
<feature type="compositionally biased region" description="Low complexity" evidence="1">
    <location>
        <begin position="264"/>
        <end position="277"/>
    </location>
</feature>
<gene>
    <name evidence="2" type="ORF">CYLTODRAFT_447719</name>
</gene>
<name>A0A0D7AU74_9AGAR</name>
<dbReference type="OrthoDB" id="2692137at2759"/>
<evidence type="ECO:0000256" key="1">
    <source>
        <dbReference type="SAM" id="MobiDB-lite"/>
    </source>
</evidence>